<organism evidence="1 2">
    <name type="scientific">Haematococcus lacustris</name>
    <name type="common">Green alga</name>
    <name type="synonym">Haematococcus pluvialis</name>
    <dbReference type="NCBI Taxonomy" id="44745"/>
    <lineage>
        <taxon>Eukaryota</taxon>
        <taxon>Viridiplantae</taxon>
        <taxon>Chlorophyta</taxon>
        <taxon>core chlorophytes</taxon>
        <taxon>Chlorophyceae</taxon>
        <taxon>CS clade</taxon>
        <taxon>Chlamydomonadales</taxon>
        <taxon>Haematococcaceae</taxon>
        <taxon>Haematococcus</taxon>
    </lineage>
</organism>
<accession>A0A699YI18</accession>
<comment type="caution">
    <text evidence="1">The sequence shown here is derived from an EMBL/GenBank/DDBJ whole genome shotgun (WGS) entry which is preliminary data.</text>
</comment>
<proteinExistence type="predicted"/>
<evidence type="ECO:0000313" key="2">
    <source>
        <dbReference type="Proteomes" id="UP000485058"/>
    </source>
</evidence>
<name>A0A699YI18_HAELA</name>
<protein>
    <submittedName>
        <fullName evidence="1">Uncharacterized protein</fullName>
    </submittedName>
</protein>
<sequence length="22" mass="2275">MHYSLLLLLMHCSLGGGCVVAG</sequence>
<keyword evidence="2" id="KW-1185">Reference proteome</keyword>
<reference evidence="1 2" key="1">
    <citation type="submission" date="2020-02" db="EMBL/GenBank/DDBJ databases">
        <title>Draft genome sequence of Haematococcus lacustris strain NIES-144.</title>
        <authorList>
            <person name="Morimoto D."/>
            <person name="Nakagawa S."/>
            <person name="Yoshida T."/>
            <person name="Sawayama S."/>
        </authorList>
    </citation>
    <scope>NUCLEOTIDE SEQUENCE [LARGE SCALE GENOMIC DNA]</scope>
    <source>
        <strain evidence="1 2">NIES-144</strain>
    </source>
</reference>
<dbReference type="EMBL" id="BLLF01000043">
    <property type="protein sequence ID" value="GFH06524.1"/>
    <property type="molecule type" value="Genomic_DNA"/>
</dbReference>
<evidence type="ECO:0000313" key="1">
    <source>
        <dbReference type="EMBL" id="GFH06524.1"/>
    </source>
</evidence>
<dbReference type="Proteomes" id="UP000485058">
    <property type="component" value="Unassembled WGS sequence"/>
</dbReference>
<gene>
    <name evidence="1" type="ORF">HaLaN_01169</name>
</gene>
<dbReference type="AlphaFoldDB" id="A0A699YI18"/>